<comment type="caution">
    <text evidence="1">The sequence shown here is derived from an EMBL/GenBank/DDBJ whole genome shotgun (WGS) entry which is preliminary data.</text>
</comment>
<organism evidence="1">
    <name type="scientific">bioreactor metagenome</name>
    <dbReference type="NCBI Taxonomy" id="1076179"/>
    <lineage>
        <taxon>unclassified sequences</taxon>
        <taxon>metagenomes</taxon>
        <taxon>ecological metagenomes</taxon>
    </lineage>
</organism>
<reference evidence="1" key="1">
    <citation type="submission" date="2019-08" db="EMBL/GenBank/DDBJ databases">
        <authorList>
            <person name="Kucharzyk K."/>
            <person name="Murdoch R.W."/>
            <person name="Higgins S."/>
            <person name="Loffler F."/>
        </authorList>
    </citation>
    <scope>NUCLEOTIDE SEQUENCE</scope>
</reference>
<gene>
    <name evidence="1" type="ORF">SDC9_178057</name>
</gene>
<evidence type="ECO:0000313" key="1">
    <source>
        <dbReference type="EMBL" id="MPN30586.1"/>
    </source>
</evidence>
<dbReference type="EMBL" id="VSSQ01081748">
    <property type="protein sequence ID" value="MPN30586.1"/>
    <property type="molecule type" value="Genomic_DNA"/>
</dbReference>
<dbReference type="AlphaFoldDB" id="A0A645GWE5"/>
<evidence type="ECO:0008006" key="2">
    <source>
        <dbReference type="Google" id="ProtNLM"/>
    </source>
</evidence>
<proteinExistence type="predicted"/>
<protein>
    <recommendedName>
        <fullName evidence="2">Helix-turn-helix type 11 domain-containing protein</fullName>
    </recommendedName>
</protein>
<sequence length="71" mass="8033">MKGGKSRFQQKFTEEMFLNALTNDTLKSTAVVMDNVGCSRSTAKNMLDKLVFAEKVRRVEIEGNGYGWQKV</sequence>
<name>A0A645GWE5_9ZZZZ</name>
<accession>A0A645GWE5</accession>